<evidence type="ECO:0000313" key="1">
    <source>
        <dbReference type="Proteomes" id="UP000887580"/>
    </source>
</evidence>
<dbReference type="Proteomes" id="UP000887580">
    <property type="component" value="Unplaced"/>
</dbReference>
<dbReference type="WBParaSite" id="PS1159_v2.g6578.t2">
    <property type="protein sequence ID" value="PS1159_v2.g6578.t2"/>
    <property type="gene ID" value="PS1159_v2.g6578"/>
</dbReference>
<organism evidence="1 2">
    <name type="scientific">Panagrolaimus sp. PS1159</name>
    <dbReference type="NCBI Taxonomy" id="55785"/>
    <lineage>
        <taxon>Eukaryota</taxon>
        <taxon>Metazoa</taxon>
        <taxon>Ecdysozoa</taxon>
        <taxon>Nematoda</taxon>
        <taxon>Chromadorea</taxon>
        <taxon>Rhabditida</taxon>
        <taxon>Tylenchina</taxon>
        <taxon>Panagrolaimomorpha</taxon>
        <taxon>Panagrolaimoidea</taxon>
        <taxon>Panagrolaimidae</taxon>
        <taxon>Panagrolaimus</taxon>
    </lineage>
</organism>
<evidence type="ECO:0000313" key="2">
    <source>
        <dbReference type="WBParaSite" id="PS1159_v2.g6578.t2"/>
    </source>
</evidence>
<sequence>MASEDIAVTKFREYIRIDTEQPEPDYEKAYKFLQDYAKELELEVKRSEVIPGRPMVIPGRPMVILKLQGTKPELKSLMLYSHMDVVPTFKDQWKYDPYSAHKEDNGRIYGRGTQDMKCVGIQYLEAYRRLKKAGKKNFTRTIYFVFGADEETGGQAMQLFLKSQDFKDLNLGFTLDEGLASEDDSYKVYYAERCVFWVVVSCKGSPGHGSRFIENDAGSKLRKVINSFYTFREEQKAKLENSGGKLKLGDVTTANLTKIEGGVQANVVPDEIKAYFDVRVTPSMLDEMDENIKKWCSEAGPDVTYTFLQHGLVKTTTPTTDDDAFWKAFSTTLKQENCKFETEIFIGATDSRYLRELGYRSIGFSPMNNTPILLHDHNEYLDESVFLRGIEIYEKLIPNLANVEAENEP</sequence>
<name>A0AC35GMM4_9BILA</name>
<reference evidence="2" key="1">
    <citation type="submission" date="2022-11" db="UniProtKB">
        <authorList>
            <consortium name="WormBaseParasite"/>
        </authorList>
    </citation>
    <scope>IDENTIFICATION</scope>
</reference>
<proteinExistence type="predicted"/>
<protein>
    <submittedName>
        <fullName evidence="2">N-acyl-aliphatic-L-amino acid amidohydrolase</fullName>
    </submittedName>
</protein>
<accession>A0AC35GMM4</accession>